<evidence type="ECO:0000313" key="1">
    <source>
        <dbReference type="EMBL" id="MDF8333369.1"/>
    </source>
</evidence>
<gene>
    <name evidence="1" type="ORF">POM99_09170</name>
</gene>
<dbReference type="Proteomes" id="UP001222770">
    <property type="component" value="Unassembled WGS sequence"/>
</dbReference>
<protein>
    <submittedName>
        <fullName evidence="1">Uncharacterized protein</fullName>
    </submittedName>
</protein>
<dbReference type="RefSeq" id="WP_277276992.1">
    <property type="nucleotide sequence ID" value="NZ_JAROCY010000007.1"/>
</dbReference>
<dbReference type="EMBL" id="JAROCY010000007">
    <property type="protein sequence ID" value="MDF8333369.1"/>
    <property type="molecule type" value="Genomic_DNA"/>
</dbReference>
<comment type="caution">
    <text evidence="1">The sequence shown here is derived from an EMBL/GenBank/DDBJ whole genome shotgun (WGS) entry which is preliminary data.</text>
</comment>
<reference evidence="1 2" key="1">
    <citation type="submission" date="2023-03" db="EMBL/GenBank/DDBJ databases">
        <title>Novosphingobium cyanobacteriorum sp. nov., isolated from a eutrophic reservoir during the Microcystis bloom period.</title>
        <authorList>
            <person name="Kang M."/>
            <person name="Le V."/>
            <person name="Ko S.-R."/>
            <person name="Lee S.-A."/>
            <person name="Ahn C.-Y."/>
        </authorList>
    </citation>
    <scope>NUCLEOTIDE SEQUENCE [LARGE SCALE GENOMIC DNA]</scope>
    <source>
        <strain evidence="1 2">HBC54</strain>
    </source>
</reference>
<proteinExistence type="predicted"/>
<accession>A0ABT6CHG7</accession>
<keyword evidence="2" id="KW-1185">Reference proteome</keyword>
<organism evidence="1 2">
    <name type="scientific">Novosphingobium cyanobacteriorum</name>
    <dbReference type="NCBI Taxonomy" id="3024215"/>
    <lineage>
        <taxon>Bacteria</taxon>
        <taxon>Pseudomonadati</taxon>
        <taxon>Pseudomonadota</taxon>
        <taxon>Alphaproteobacteria</taxon>
        <taxon>Sphingomonadales</taxon>
        <taxon>Sphingomonadaceae</taxon>
        <taxon>Novosphingobium</taxon>
    </lineage>
</organism>
<evidence type="ECO:0000313" key="2">
    <source>
        <dbReference type="Proteomes" id="UP001222770"/>
    </source>
</evidence>
<sequence>MDLDHLQSQHRAALARAAEAGVRAGGYDMVGHYRARIERARRNFGLPSLPEWCRIPASIGPVGTFS</sequence>
<name>A0ABT6CHG7_9SPHN</name>